<dbReference type="Pfam" id="PF05433">
    <property type="entry name" value="Rick_17kDa_Anti"/>
    <property type="match status" value="1"/>
</dbReference>
<dbReference type="InterPro" id="IPR008816">
    <property type="entry name" value="Gly_zipper_2TM_dom"/>
</dbReference>
<reference evidence="8" key="1">
    <citation type="submission" date="2016-10" db="EMBL/GenBank/DDBJ databases">
        <authorList>
            <person name="Chevignon G."/>
        </authorList>
    </citation>
    <scope>NUCLEOTIDE SEQUENCE [LARGE SCALE GENOMIC DNA]</scope>
    <source>
        <strain evidence="8">A2C</strain>
    </source>
</reference>
<dbReference type="PROSITE" id="PS51257">
    <property type="entry name" value="PROKAR_LIPOPROTEIN"/>
    <property type="match status" value="1"/>
</dbReference>
<reference evidence="8" key="2">
    <citation type="submission" date="2017-11" db="EMBL/GenBank/DDBJ databases">
        <title>PacBio sequencing of new strain of the secondary endosymbiont Candidatus Hamiltonella defensa.</title>
        <authorList>
            <person name="Strand M.R."/>
            <person name="Oliver K."/>
        </authorList>
    </citation>
    <scope>NUCLEOTIDE SEQUENCE [LARGE SCALE GENOMIC DNA]</scope>
    <source>
        <strain evidence="8">A2C</strain>
    </source>
</reference>
<organism evidence="7 8">
    <name type="scientific">Candidatus Williamhamiltonella defendens</name>
    <dbReference type="NCBI Taxonomy" id="138072"/>
    <lineage>
        <taxon>Bacteria</taxon>
        <taxon>Pseudomonadati</taxon>
        <taxon>Pseudomonadota</taxon>
        <taxon>Gammaproteobacteria</taxon>
        <taxon>Enterobacterales</taxon>
        <taxon>Enterobacteriaceae</taxon>
        <taxon>aphid secondary symbionts</taxon>
        <taxon>Candidatus Williamhamiltonella</taxon>
    </lineage>
</organism>
<evidence type="ECO:0000259" key="6">
    <source>
        <dbReference type="Pfam" id="PF05433"/>
    </source>
</evidence>
<protein>
    <recommendedName>
        <fullName evidence="6">Glycine zipper 2TM domain-containing protein</fullName>
    </recommendedName>
</protein>
<dbReference type="RefSeq" id="WP_100103113.1">
    <property type="nucleotide sequence ID" value="NZ_CAWNMT010000001.1"/>
</dbReference>
<keyword evidence="4" id="KW-0564">Palmitate</keyword>
<evidence type="ECO:0000313" key="8">
    <source>
        <dbReference type="Proteomes" id="UP000230008"/>
    </source>
</evidence>
<accession>A0A2D3T177</accession>
<sequence length="156" mass="15933">MLKPLFTVFILATTLTGCVGPSSLSGDVFSASEAKKVQNVSYGVIISIRPITIQKDGDRVPLGAIGGAVLGGLLGNTVGGGTGRTLATGAGAVAGGVAGQSAQNFLNKSKGVQLEIRKENNDIISVVQEQGSTQFFVNQRVMIASIGNSVTVSPHY</sequence>
<dbReference type="GO" id="GO:0009279">
    <property type="term" value="C:cell outer membrane"/>
    <property type="evidence" value="ECO:0007669"/>
    <property type="project" value="UniProtKB-SubCell"/>
</dbReference>
<dbReference type="PANTHER" id="PTHR35603">
    <property type="match status" value="1"/>
</dbReference>
<dbReference type="PANTHER" id="PTHR35603:SF1">
    <property type="entry name" value="OUTER MEMBRANE LIPOPROTEIN SLYB"/>
    <property type="match status" value="1"/>
</dbReference>
<gene>
    <name evidence="7" type="ORF">BJP41_03510</name>
</gene>
<proteinExistence type="predicted"/>
<evidence type="ECO:0000256" key="4">
    <source>
        <dbReference type="ARBA" id="ARBA00023139"/>
    </source>
</evidence>
<evidence type="ECO:0000256" key="3">
    <source>
        <dbReference type="ARBA" id="ARBA00023136"/>
    </source>
</evidence>
<name>A0A2D3T177_9ENTR</name>
<evidence type="ECO:0000256" key="5">
    <source>
        <dbReference type="ARBA" id="ARBA00023288"/>
    </source>
</evidence>
<keyword evidence="2" id="KW-0732">Signal</keyword>
<keyword evidence="3" id="KW-0472">Membrane</keyword>
<evidence type="ECO:0000256" key="2">
    <source>
        <dbReference type="ARBA" id="ARBA00022729"/>
    </source>
</evidence>
<feature type="domain" description="Glycine zipper 2TM" evidence="6">
    <location>
        <begin position="62"/>
        <end position="102"/>
    </location>
</feature>
<dbReference type="EMBL" id="CP017606">
    <property type="protein sequence ID" value="ATW29568.1"/>
    <property type="molecule type" value="Genomic_DNA"/>
</dbReference>
<comment type="subcellular location">
    <subcellularLocation>
        <location evidence="1">Cell outer membrane</location>
        <topology evidence="1">Lipid-anchor</topology>
    </subcellularLocation>
</comment>
<dbReference type="InterPro" id="IPR051407">
    <property type="entry name" value="Bact_OM_lipoprot/Surf_antigen"/>
</dbReference>
<keyword evidence="5" id="KW-0449">Lipoprotein</keyword>
<dbReference type="Proteomes" id="UP000230008">
    <property type="component" value="Chromosome"/>
</dbReference>
<evidence type="ECO:0000313" key="7">
    <source>
        <dbReference type="EMBL" id="ATW29568.1"/>
    </source>
</evidence>
<evidence type="ECO:0000256" key="1">
    <source>
        <dbReference type="ARBA" id="ARBA00004459"/>
    </source>
</evidence>
<dbReference type="AlphaFoldDB" id="A0A2D3T177"/>